<dbReference type="Proteomes" id="UP000000305">
    <property type="component" value="Unassembled WGS sequence"/>
</dbReference>
<dbReference type="Gene3D" id="2.130.10.10">
    <property type="entry name" value="YVTN repeat-like/Quinoprotein amine dehydrogenase"/>
    <property type="match status" value="1"/>
</dbReference>
<dbReference type="GO" id="GO:0006355">
    <property type="term" value="P:regulation of DNA-templated transcription"/>
    <property type="evidence" value="ECO:0007669"/>
    <property type="project" value="InterPro"/>
</dbReference>
<gene>
    <name evidence="2" type="ORF">DAPPUDRAFT_264214</name>
</gene>
<proteinExistence type="inferred from homology"/>
<name>E9HR37_DAPPU</name>
<dbReference type="GO" id="GO:0005634">
    <property type="term" value="C:nucleus"/>
    <property type="evidence" value="ECO:0007669"/>
    <property type="project" value="InterPro"/>
</dbReference>
<reference evidence="2 3" key="1">
    <citation type="journal article" date="2011" name="Science">
        <title>The ecoresponsive genome of Daphnia pulex.</title>
        <authorList>
            <person name="Colbourne J.K."/>
            <person name="Pfrender M.E."/>
            <person name="Gilbert D."/>
            <person name="Thomas W.K."/>
            <person name="Tucker A."/>
            <person name="Oakley T.H."/>
            <person name="Tokishita S."/>
            <person name="Aerts A."/>
            <person name="Arnold G.J."/>
            <person name="Basu M.K."/>
            <person name="Bauer D.J."/>
            <person name="Caceres C.E."/>
            <person name="Carmel L."/>
            <person name="Casola C."/>
            <person name="Choi J.H."/>
            <person name="Detter J.C."/>
            <person name="Dong Q."/>
            <person name="Dusheyko S."/>
            <person name="Eads B.D."/>
            <person name="Frohlich T."/>
            <person name="Geiler-Samerotte K.A."/>
            <person name="Gerlach D."/>
            <person name="Hatcher P."/>
            <person name="Jogdeo S."/>
            <person name="Krijgsveld J."/>
            <person name="Kriventseva E.V."/>
            <person name="Kultz D."/>
            <person name="Laforsch C."/>
            <person name="Lindquist E."/>
            <person name="Lopez J."/>
            <person name="Manak J.R."/>
            <person name="Muller J."/>
            <person name="Pangilinan J."/>
            <person name="Patwardhan R.P."/>
            <person name="Pitluck S."/>
            <person name="Pritham E.J."/>
            <person name="Rechtsteiner A."/>
            <person name="Rho M."/>
            <person name="Rogozin I.B."/>
            <person name="Sakarya O."/>
            <person name="Salamov A."/>
            <person name="Schaack S."/>
            <person name="Shapiro H."/>
            <person name="Shiga Y."/>
            <person name="Skalitzky C."/>
            <person name="Smith Z."/>
            <person name="Souvorov A."/>
            <person name="Sung W."/>
            <person name="Tang Z."/>
            <person name="Tsuchiya D."/>
            <person name="Tu H."/>
            <person name="Vos H."/>
            <person name="Wang M."/>
            <person name="Wolf Y.I."/>
            <person name="Yamagata H."/>
            <person name="Yamada T."/>
            <person name="Ye Y."/>
            <person name="Shaw J.R."/>
            <person name="Andrews J."/>
            <person name="Crease T.J."/>
            <person name="Tang H."/>
            <person name="Lucas S.M."/>
            <person name="Robertson H.M."/>
            <person name="Bork P."/>
            <person name="Koonin E.V."/>
            <person name="Zdobnov E.M."/>
            <person name="Grigoriev I.V."/>
            <person name="Lynch M."/>
            <person name="Boore J.L."/>
        </authorList>
    </citation>
    <scope>NUCLEOTIDE SEQUENCE [LARGE SCALE GENOMIC DNA]</scope>
</reference>
<sequence length="77" mass="8820">MSTNIPDGYIFWLVQVLHTLNPDKFHLDLHESCVLSLKFAATGNRRSHLWCSNVSSKDKYIVTGFGDKKATVYEVIY</sequence>
<dbReference type="PANTHER" id="PTHR10814">
    <property type="entry name" value="TRANSDUCIN-LIKE ENHANCER PROTEIN"/>
    <property type="match status" value="1"/>
</dbReference>
<dbReference type="OrthoDB" id="2624652at2759"/>
<keyword evidence="3" id="KW-1185">Reference proteome</keyword>
<protein>
    <submittedName>
        <fullName evidence="2">Uncharacterized protein</fullName>
    </submittedName>
</protein>
<dbReference type="InterPro" id="IPR015943">
    <property type="entry name" value="WD40/YVTN_repeat-like_dom_sf"/>
</dbReference>
<evidence type="ECO:0000313" key="2">
    <source>
        <dbReference type="EMBL" id="EFX65801.1"/>
    </source>
</evidence>
<dbReference type="KEGG" id="dpx:DAPPUDRAFT_264214"/>
<dbReference type="PRINTS" id="PR01850">
    <property type="entry name" value="GROUCHOFAMLY"/>
</dbReference>
<dbReference type="EMBL" id="GL732730">
    <property type="protein sequence ID" value="EFX65801.1"/>
    <property type="molecule type" value="Genomic_DNA"/>
</dbReference>
<dbReference type="InterPro" id="IPR009146">
    <property type="entry name" value="Groucho_enhance"/>
</dbReference>
<accession>E9HR37</accession>
<dbReference type="HOGENOM" id="CLU_2640615_0_0_1"/>
<dbReference type="AlphaFoldDB" id="E9HR37"/>
<dbReference type="InParanoid" id="E9HR37"/>
<evidence type="ECO:0000256" key="1">
    <source>
        <dbReference type="ARBA" id="ARBA00005969"/>
    </source>
</evidence>
<dbReference type="STRING" id="6669.E9HR37"/>
<evidence type="ECO:0000313" key="3">
    <source>
        <dbReference type="Proteomes" id="UP000000305"/>
    </source>
</evidence>
<comment type="similarity">
    <text evidence="1">Belongs to the WD repeat Groucho/TLE family.</text>
</comment>
<dbReference type="eggNOG" id="KOG0639">
    <property type="taxonomic scope" value="Eukaryota"/>
</dbReference>
<dbReference type="PANTHER" id="PTHR10814:SF21">
    <property type="entry name" value="PROTEIN GROUCHO"/>
    <property type="match status" value="1"/>
</dbReference>
<organism evidence="2 3">
    <name type="scientific">Daphnia pulex</name>
    <name type="common">Water flea</name>
    <dbReference type="NCBI Taxonomy" id="6669"/>
    <lineage>
        <taxon>Eukaryota</taxon>
        <taxon>Metazoa</taxon>
        <taxon>Ecdysozoa</taxon>
        <taxon>Arthropoda</taxon>
        <taxon>Crustacea</taxon>
        <taxon>Branchiopoda</taxon>
        <taxon>Diplostraca</taxon>
        <taxon>Cladocera</taxon>
        <taxon>Anomopoda</taxon>
        <taxon>Daphniidae</taxon>
        <taxon>Daphnia</taxon>
    </lineage>
</organism>